<dbReference type="InterPro" id="IPR036259">
    <property type="entry name" value="MFS_trans_sf"/>
</dbReference>
<dbReference type="PANTHER" id="PTHR23503:SF10">
    <property type="entry name" value="MFS DOMAIN-CONTAINING PROTEIN-RELATED"/>
    <property type="match status" value="1"/>
</dbReference>
<comment type="subcellular location">
    <subcellularLocation>
        <location evidence="1">Membrane</location>
        <topology evidence="1">Multi-pass membrane protein</topology>
    </subcellularLocation>
</comment>
<evidence type="ECO:0000313" key="8">
    <source>
        <dbReference type="EMBL" id="UMM33305.1"/>
    </source>
</evidence>
<evidence type="ECO:0000256" key="5">
    <source>
        <dbReference type="SAM" id="Phobius"/>
    </source>
</evidence>
<evidence type="ECO:0000256" key="6">
    <source>
        <dbReference type="SAM" id="SignalP"/>
    </source>
</evidence>
<feature type="signal peptide" evidence="6">
    <location>
        <begin position="1"/>
        <end position="25"/>
    </location>
</feature>
<feature type="chain" id="PRO_5042279233" description="Major facilitator superfamily (MFS) profile domain-containing protein" evidence="6">
    <location>
        <begin position="26"/>
        <end position="522"/>
    </location>
</feature>
<feature type="transmembrane region" description="Helical" evidence="5">
    <location>
        <begin position="271"/>
        <end position="293"/>
    </location>
</feature>
<feature type="transmembrane region" description="Helical" evidence="5">
    <location>
        <begin position="433"/>
        <end position="451"/>
    </location>
</feature>
<evidence type="ECO:0000256" key="4">
    <source>
        <dbReference type="ARBA" id="ARBA00023136"/>
    </source>
</evidence>
<dbReference type="GO" id="GO:0016020">
    <property type="term" value="C:membrane"/>
    <property type="evidence" value="ECO:0007669"/>
    <property type="project" value="UniProtKB-SubCell"/>
</dbReference>
<protein>
    <recommendedName>
        <fullName evidence="7">Major facilitator superfamily (MFS) profile domain-containing protein</fullName>
    </recommendedName>
</protein>
<name>A0AAE9F1H0_CAEBR</name>
<feature type="transmembrane region" description="Helical" evidence="5">
    <location>
        <begin position="378"/>
        <end position="397"/>
    </location>
</feature>
<feature type="transmembrane region" description="Helical" evidence="5">
    <location>
        <begin position="155"/>
        <end position="178"/>
    </location>
</feature>
<accession>A0AAE9F1H0</accession>
<feature type="transmembrane region" description="Helical" evidence="5">
    <location>
        <begin position="409"/>
        <end position="427"/>
    </location>
</feature>
<dbReference type="PROSITE" id="PS50850">
    <property type="entry name" value="MFS"/>
    <property type="match status" value="1"/>
</dbReference>
<dbReference type="Proteomes" id="UP000829354">
    <property type="component" value="Chromosome V"/>
</dbReference>
<dbReference type="EMBL" id="CP092624">
    <property type="protein sequence ID" value="UMM33305.1"/>
    <property type="molecule type" value="Genomic_DNA"/>
</dbReference>
<dbReference type="PANTHER" id="PTHR23503">
    <property type="entry name" value="SOLUTE CARRIER FAMILY 2"/>
    <property type="match status" value="1"/>
</dbReference>
<feature type="transmembrane region" description="Helical" evidence="5">
    <location>
        <begin position="305"/>
        <end position="327"/>
    </location>
</feature>
<sequence length="522" mass="58800">MKFSVPKNILFLIFGFLILDTINQSQVLVFSSLAEIIQEMNNHTLTTHFGIEPTATRLAFMNSAMTSVEEVGGIFAILCLFPLADTKGRKFVAVYVRIAITLLVGSCQFLAAVFQASEVFLLGQMILGSHYSIRHFTSIMYILECTPDNCRGFAGTFLVFAYVLAKLFMFTAASPSLLGTTSSWFIFPLVTMISSVAVLFFLLRFPESPKWLVQQNRIQEAKNSIKIYHGRNCEIEQVVTSMIKEKNLTDEEKLTLRQIWENETLRQAFKILMALLIFNVFDTTMVLSVYTILLHKEAGFTVQMTMNITLILTFITVPTKFFGTFMLDGLGRRPTLLIAGVMEYMKSSLLLTTQTIIYFVGSSLLTQILYVISEFLNAIVPATGVHTIRILFVTELFPPSARTAVAQALMFGGMILSTPITTLFPIIDSIFPPIYYFPFVIVQLIFGVYLYRHLPETRGKSVYEIIESMDNEVGSRAPTISTEKTPLLRDRATTHAIRRASILNTPRTRALTIHQSLLSMKL</sequence>
<evidence type="ECO:0000256" key="3">
    <source>
        <dbReference type="ARBA" id="ARBA00022989"/>
    </source>
</evidence>
<keyword evidence="4 5" id="KW-0472">Membrane</keyword>
<evidence type="ECO:0000256" key="2">
    <source>
        <dbReference type="ARBA" id="ARBA00022692"/>
    </source>
</evidence>
<dbReference type="Gene3D" id="1.20.1250.20">
    <property type="entry name" value="MFS general substrate transporter like domains"/>
    <property type="match status" value="1"/>
</dbReference>
<reference evidence="8 9" key="1">
    <citation type="submission" date="2022-04" db="EMBL/GenBank/DDBJ databases">
        <title>Chromosome-level reference genomes for two strains of Caenorhabditis briggsae: an improved platform for comparative genomics.</title>
        <authorList>
            <person name="Stevens L."/>
            <person name="Andersen E."/>
        </authorList>
    </citation>
    <scope>NUCLEOTIDE SEQUENCE [LARGE SCALE GENOMIC DNA]</scope>
    <source>
        <strain evidence="8">VX34</strain>
        <tissue evidence="8">Whole-organism</tissue>
    </source>
</reference>
<dbReference type="Pfam" id="PF00083">
    <property type="entry name" value="Sugar_tr"/>
    <property type="match status" value="1"/>
</dbReference>
<feature type="transmembrane region" description="Helical" evidence="5">
    <location>
        <begin position="120"/>
        <end position="143"/>
    </location>
</feature>
<feature type="transmembrane region" description="Helical" evidence="5">
    <location>
        <begin position="184"/>
        <end position="203"/>
    </location>
</feature>
<keyword evidence="2 5" id="KW-0812">Transmembrane</keyword>
<gene>
    <name evidence="8" type="ORF">L5515_006840</name>
</gene>
<feature type="transmembrane region" description="Helical" evidence="5">
    <location>
        <begin position="58"/>
        <end position="83"/>
    </location>
</feature>
<dbReference type="SUPFAM" id="SSF103473">
    <property type="entry name" value="MFS general substrate transporter"/>
    <property type="match status" value="1"/>
</dbReference>
<feature type="transmembrane region" description="Helical" evidence="5">
    <location>
        <begin position="348"/>
        <end position="372"/>
    </location>
</feature>
<keyword evidence="3 5" id="KW-1133">Transmembrane helix</keyword>
<dbReference type="InterPro" id="IPR005828">
    <property type="entry name" value="MFS_sugar_transport-like"/>
</dbReference>
<evidence type="ECO:0000259" key="7">
    <source>
        <dbReference type="PROSITE" id="PS50850"/>
    </source>
</evidence>
<evidence type="ECO:0000256" key="1">
    <source>
        <dbReference type="ARBA" id="ARBA00004141"/>
    </source>
</evidence>
<dbReference type="InterPro" id="IPR020846">
    <property type="entry name" value="MFS_dom"/>
</dbReference>
<feature type="transmembrane region" description="Helical" evidence="5">
    <location>
        <begin position="95"/>
        <end position="114"/>
    </location>
</feature>
<dbReference type="AlphaFoldDB" id="A0AAE9F1H0"/>
<feature type="domain" description="Major facilitator superfamily (MFS) profile" evidence="7">
    <location>
        <begin position="9"/>
        <end position="458"/>
    </location>
</feature>
<dbReference type="GO" id="GO:0022857">
    <property type="term" value="F:transmembrane transporter activity"/>
    <property type="evidence" value="ECO:0007669"/>
    <property type="project" value="InterPro"/>
</dbReference>
<evidence type="ECO:0000313" key="9">
    <source>
        <dbReference type="Proteomes" id="UP000829354"/>
    </source>
</evidence>
<proteinExistence type="predicted"/>
<keyword evidence="9" id="KW-1185">Reference proteome</keyword>
<organism evidence="8 9">
    <name type="scientific">Caenorhabditis briggsae</name>
    <dbReference type="NCBI Taxonomy" id="6238"/>
    <lineage>
        <taxon>Eukaryota</taxon>
        <taxon>Metazoa</taxon>
        <taxon>Ecdysozoa</taxon>
        <taxon>Nematoda</taxon>
        <taxon>Chromadorea</taxon>
        <taxon>Rhabditida</taxon>
        <taxon>Rhabditina</taxon>
        <taxon>Rhabditomorpha</taxon>
        <taxon>Rhabditoidea</taxon>
        <taxon>Rhabditidae</taxon>
        <taxon>Peloderinae</taxon>
        <taxon>Caenorhabditis</taxon>
    </lineage>
</organism>
<dbReference type="InterPro" id="IPR045263">
    <property type="entry name" value="GLUT"/>
</dbReference>
<keyword evidence="6" id="KW-0732">Signal</keyword>